<feature type="signal peptide" evidence="2">
    <location>
        <begin position="1"/>
        <end position="18"/>
    </location>
</feature>
<organism evidence="4 5">
    <name type="scientific">Hymenobacter crusticola</name>
    <dbReference type="NCBI Taxonomy" id="1770526"/>
    <lineage>
        <taxon>Bacteria</taxon>
        <taxon>Pseudomonadati</taxon>
        <taxon>Bacteroidota</taxon>
        <taxon>Cytophagia</taxon>
        <taxon>Cytophagales</taxon>
        <taxon>Hymenobacteraceae</taxon>
        <taxon>Hymenobacter</taxon>
    </lineage>
</organism>
<keyword evidence="1" id="KW-1015">Disulfide bond</keyword>
<dbReference type="SMART" id="SM01290">
    <property type="entry name" value="N-glycanase_N"/>
    <property type="match status" value="1"/>
</dbReference>
<dbReference type="EMBL" id="MTSE01000008">
    <property type="protein sequence ID" value="OUJ72803.1"/>
    <property type="molecule type" value="Genomic_DNA"/>
</dbReference>
<name>A0A243WB37_9BACT</name>
<protein>
    <submittedName>
        <fullName evidence="4">Peptide-N-glycosidase</fullName>
    </submittedName>
</protein>
<keyword evidence="2" id="KW-0732">Signal</keyword>
<dbReference type="SUPFAM" id="SSF49742">
    <property type="entry name" value="PHM/PNGase F"/>
    <property type="match status" value="1"/>
</dbReference>
<dbReference type="Gene3D" id="2.60.120.1570">
    <property type="entry name" value="Peptide-N-glycosidase F, N-terminal domain"/>
    <property type="match status" value="1"/>
</dbReference>
<dbReference type="Pfam" id="PF22252">
    <property type="entry name" value="PNGase_F-II_N"/>
    <property type="match status" value="1"/>
</dbReference>
<evidence type="ECO:0000259" key="3">
    <source>
        <dbReference type="SMART" id="SM01290"/>
    </source>
</evidence>
<evidence type="ECO:0000256" key="1">
    <source>
        <dbReference type="ARBA" id="ARBA00023157"/>
    </source>
</evidence>
<dbReference type="Pfam" id="PF09113">
    <property type="entry name" value="N-glycanase_C"/>
    <property type="match status" value="1"/>
</dbReference>
<dbReference type="GO" id="GO:0016715">
    <property type="term" value="F:oxidoreductase activity, acting on paired donors, with incorporation or reduction of molecular oxygen, reduced ascorbate as one donor, and incorporation of one atom of oxygen"/>
    <property type="evidence" value="ECO:0007669"/>
    <property type="project" value="InterPro"/>
</dbReference>
<dbReference type="GO" id="GO:0016798">
    <property type="term" value="F:hydrolase activity, acting on glycosyl bonds"/>
    <property type="evidence" value="ECO:0007669"/>
    <property type="project" value="UniProtKB-KW"/>
</dbReference>
<sequence length="563" mass="62300">MRYLFLFACLLFAVASVAQQRAVVTYEVKYHGKEVPGGRLKLVIDGQRAHLQRVADTKAREQLYLDYAANRTLQVLTLQDNTHVTQLKEFKEYEQPELLPGTETILGYPCKKAKVIIRSNTVEVWYTNALPLKGTPSIGVTPGLGLVLKMVRNGEQETVATQIQTSKVKSTDLAWPTPTQMGPVVDAATYNQQVIESRFQTVSVFDREQISFGNNQPNPAEGQTNVTYHYAGGTVILKKIRLPEYVAGTQVFAELTQYSNGDAYDRTGSVFMIPLDKQQSFLNGLQQGVKALPVYKEKYQGVVATDQYLPPLELMRFFTPFGVRKYNAASTIKGYTWADSAVFRQDLTELHSRLQGDVWIGVFVGNYDKGGHVVSLRLKYYPGSGDGNQKLGQVVLPIFNTTNLMEMAGQEYGTMFERDSLTVTVDIPEGLKNVQLRYITTGHGGWGGGDEFNQKLNELFVDGKRVYHFIPWRTDCSTYRLLNPSSGNFGNGLSSSDLSRSNWCPGSLTPPVYIPLPDLPAGKHTFKVAIPLGKREGTAFSAWNVSGCLLGTTNPAGGAPSVN</sequence>
<dbReference type="Gene3D" id="2.60.120.230">
    <property type="match status" value="1"/>
</dbReference>
<dbReference type="InterPro" id="IPR014784">
    <property type="entry name" value="Cu2_ascorb_mOase-like_C"/>
</dbReference>
<keyword evidence="5" id="KW-1185">Reference proteome</keyword>
<feature type="chain" id="PRO_5012105523" evidence="2">
    <location>
        <begin position="19"/>
        <end position="563"/>
    </location>
</feature>
<evidence type="ECO:0000256" key="2">
    <source>
        <dbReference type="SAM" id="SignalP"/>
    </source>
</evidence>
<reference evidence="4 5" key="1">
    <citation type="submission" date="2017-01" db="EMBL/GenBank/DDBJ databases">
        <title>A new Hymenobacter.</title>
        <authorList>
            <person name="Liang Y."/>
            <person name="Feng F."/>
        </authorList>
    </citation>
    <scope>NUCLEOTIDE SEQUENCE [LARGE SCALE GENOMIC DNA]</scope>
    <source>
        <strain evidence="4">MIMBbqt21</strain>
    </source>
</reference>
<comment type="caution">
    <text evidence="4">The sequence shown here is derived from an EMBL/GenBank/DDBJ whole genome shotgun (WGS) entry which is preliminary data.</text>
</comment>
<evidence type="ECO:0000313" key="4">
    <source>
        <dbReference type="EMBL" id="OUJ72803.1"/>
    </source>
</evidence>
<dbReference type="InterPro" id="IPR008977">
    <property type="entry name" value="PHM/PNGase_F_dom_sf"/>
</dbReference>
<gene>
    <name evidence="4" type="ORF">BXP70_15925</name>
</gene>
<dbReference type="RefSeq" id="WP_086595083.1">
    <property type="nucleotide sequence ID" value="NZ_MTSE01000008.1"/>
</dbReference>
<dbReference type="InterPro" id="IPR015197">
    <property type="entry name" value="PngaseF_C"/>
</dbReference>
<keyword evidence="4" id="KW-0326">Glycosidase</keyword>
<feature type="domain" description="Peptide-N-glycosidase F N-terminal" evidence="3">
    <location>
        <begin position="201"/>
        <end position="380"/>
    </location>
</feature>
<dbReference type="InterPro" id="IPR043022">
    <property type="entry name" value="PngaseF_N_sf"/>
</dbReference>
<accession>A0A243WB37</accession>
<dbReference type="AlphaFoldDB" id="A0A243WB37"/>
<dbReference type="Proteomes" id="UP000194873">
    <property type="component" value="Unassembled WGS sequence"/>
</dbReference>
<proteinExistence type="predicted"/>
<dbReference type="Pfam" id="PF09112">
    <property type="entry name" value="N-glycanase_N"/>
    <property type="match status" value="1"/>
</dbReference>
<evidence type="ECO:0000313" key="5">
    <source>
        <dbReference type="Proteomes" id="UP000194873"/>
    </source>
</evidence>
<dbReference type="InterPro" id="IPR015196">
    <property type="entry name" value="PngaseF_N"/>
</dbReference>
<dbReference type="OrthoDB" id="6281169at2"/>
<keyword evidence="4" id="KW-0378">Hydrolase</keyword>